<protein>
    <submittedName>
        <fullName evidence="1">Uncharacterized protein</fullName>
    </submittedName>
</protein>
<organism evidence="1">
    <name type="scientific">Enterococcus faecalis</name>
    <name type="common">Streptococcus faecalis</name>
    <dbReference type="NCBI Taxonomy" id="1351"/>
    <lineage>
        <taxon>Bacteria</taxon>
        <taxon>Bacillati</taxon>
        <taxon>Bacillota</taxon>
        <taxon>Bacilli</taxon>
        <taxon>Lactobacillales</taxon>
        <taxon>Enterococcaceae</taxon>
        <taxon>Enterococcus</taxon>
    </lineage>
</organism>
<sequence>MYSWICFHLIIPAAEPFTTVALQINVVKAEATVHIYASNTAIVHSFY</sequence>
<accession>A0A1J0YSB9</accession>
<reference evidence="1" key="1">
    <citation type="submission" date="2019-07" db="EMBL/GenBank/DDBJ databases">
        <title>Transferable Resistance Gene optrA in Enterococcus faecalis from Swine in Brazil.</title>
        <authorList>
            <person name="Almeida L.M."/>
            <person name="Lebreton F."/>
            <person name="Gaca A."/>
            <person name="Bispo P.M."/>
            <person name="Saavedra J."/>
            <person name="Filsner P."/>
            <person name="Moreno A.M."/>
            <person name="Mamizuka E.M."/>
            <person name="Gilmore M.S."/>
        </authorList>
    </citation>
    <scope>NUCLEOTIDE SEQUENCE</scope>
    <source>
        <strain evidence="1">L15</strain>
    </source>
</reference>
<proteinExistence type="predicted"/>
<dbReference type="RefSeq" id="WP_002378038.1">
    <property type="nucleotide sequence ID" value="NZ_CP033787.1"/>
</dbReference>
<dbReference type="AlphaFoldDB" id="A0A1J0YSB9"/>
<name>A0A1J0YSB9_ENTFL</name>
<gene>
    <name evidence="1" type="ORF">CGZ46_03175</name>
</gene>
<dbReference type="EMBL" id="CP042213">
    <property type="protein sequence ID" value="QFY91770.1"/>
    <property type="molecule type" value="Genomic_DNA"/>
</dbReference>
<evidence type="ECO:0000313" key="1">
    <source>
        <dbReference type="EMBL" id="QFY91770.1"/>
    </source>
</evidence>